<organism evidence="2 3">
    <name type="scientific">Crepidotus variabilis</name>
    <dbReference type="NCBI Taxonomy" id="179855"/>
    <lineage>
        <taxon>Eukaryota</taxon>
        <taxon>Fungi</taxon>
        <taxon>Dikarya</taxon>
        <taxon>Basidiomycota</taxon>
        <taxon>Agaricomycotina</taxon>
        <taxon>Agaricomycetes</taxon>
        <taxon>Agaricomycetidae</taxon>
        <taxon>Agaricales</taxon>
        <taxon>Agaricineae</taxon>
        <taxon>Crepidotaceae</taxon>
        <taxon>Crepidotus</taxon>
    </lineage>
</organism>
<dbReference type="InterPro" id="IPR013149">
    <property type="entry name" value="ADH-like_C"/>
</dbReference>
<feature type="domain" description="Enoyl reductase (ER)" evidence="1">
    <location>
        <begin position="17"/>
        <end position="344"/>
    </location>
</feature>
<dbReference type="EMBL" id="MU157853">
    <property type="protein sequence ID" value="KAF9528412.1"/>
    <property type="molecule type" value="Genomic_DNA"/>
</dbReference>
<proteinExistence type="predicted"/>
<evidence type="ECO:0000313" key="3">
    <source>
        <dbReference type="Proteomes" id="UP000807306"/>
    </source>
</evidence>
<reference evidence="2" key="1">
    <citation type="submission" date="2020-11" db="EMBL/GenBank/DDBJ databases">
        <authorList>
            <consortium name="DOE Joint Genome Institute"/>
            <person name="Ahrendt S."/>
            <person name="Riley R."/>
            <person name="Andreopoulos W."/>
            <person name="Labutti K."/>
            <person name="Pangilinan J."/>
            <person name="Ruiz-Duenas F.J."/>
            <person name="Barrasa J.M."/>
            <person name="Sanchez-Garcia M."/>
            <person name="Camarero S."/>
            <person name="Miyauchi S."/>
            <person name="Serrano A."/>
            <person name="Linde D."/>
            <person name="Babiker R."/>
            <person name="Drula E."/>
            <person name="Ayuso-Fernandez I."/>
            <person name="Pacheco R."/>
            <person name="Padilla G."/>
            <person name="Ferreira P."/>
            <person name="Barriuso J."/>
            <person name="Kellner H."/>
            <person name="Castanera R."/>
            <person name="Alfaro M."/>
            <person name="Ramirez L."/>
            <person name="Pisabarro A.G."/>
            <person name="Kuo A."/>
            <person name="Tritt A."/>
            <person name="Lipzen A."/>
            <person name="He G."/>
            <person name="Yan M."/>
            <person name="Ng V."/>
            <person name="Cullen D."/>
            <person name="Martin F."/>
            <person name="Rosso M.-N."/>
            <person name="Henrissat B."/>
            <person name="Hibbett D."/>
            <person name="Martinez A.T."/>
            <person name="Grigoriev I.V."/>
        </authorList>
    </citation>
    <scope>NUCLEOTIDE SEQUENCE</scope>
    <source>
        <strain evidence="2">CBS 506.95</strain>
    </source>
</reference>
<dbReference type="Gene3D" id="3.90.180.10">
    <property type="entry name" value="Medium-chain alcohol dehydrogenases, catalytic domain"/>
    <property type="match status" value="1"/>
</dbReference>
<dbReference type="Pfam" id="PF00107">
    <property type="entry name" value="ADH_zinc_N"/>
    <property type="match status" value="1"/>
</dbReference>
<dbReference type="PANTHER" id="PTHR45348:SF2">
    <property type="entry name" value="ZINC-TYPE ALCOHOL DEHYDROGENASE-LIKE PROTEIN C2E1P3.01"/>
    <property type="match status" value="1"/>
</dbReference>
<name>A0A9P6EG19_9AGAR</name>
<dbReference type="Proteomes" id="UP000807306">
    <property type="component" value="Unassembled WGS sequence"/>
</dbReference>
<dbReference type="Pfam" id="PF08240">
    <property type="entry name" value="ADH_N"/>
    <property type="match status" value="1"/>
</dbReference>
<dbReference type="InterPro" id="IPR013154">
    <property type="entry name" value="ADH-like_N"/>
</dbReference>
<dbReference type="InterPro" id="IPR036291">
    <property type="entry name" value="NAD(P)-bd_dom_sf"/>
</dbReference>
<dbReference type="SUPFAM" id="SSF50129">
    <property type="entry name" value="GroES-like"/>
    <property type="match status" value="1"/>
</dbReference>
<dbReference type="InterPro" id="IPR011032">
    <property type="entry name" value="GroES-like_sf"/>
</dbReference>
<dbReference type="CDD" id="cd08249">
    <property type="entry name" value="enoyl_reductase_like"/>
    <property type="match status" value="1"/>
</dbReference>
<keyword evidence="3" id="KW-1185">Reference proteome</keyword>
<accession>A0A9P6EG19</accession>
<sequence>MQAELKQIALTIREKFGPFVLSEAPIYKPGPGEVLIKLCASALNPADWLIQKSGRAVEKYPAILGFELAGEIVDVGPHVENLKRGDRVLTISRFIQNEFMCFQQYALGAAATIARIPDNITYEQAATLPLGLSTALTGLFSEFPHGAGLVPPFTPTTEGKYHGTPIVIIAGSSSVGQSTIQLAKLAGFSPIIVTASRRNTDFLMSLGANYVLDRGLEVTAFSEAVGVITAGKPVEIVFAALTNPETEKLAVSVLDKGGILISSNPDVSEIATKAEVKIAKVLASPSVPWNARLFTDFFTGKLTGWLERGDIKPNRVEIVEGGLAGVVGALKKLEENAVSGTKLVARPPETPALSKL</sequence>
<dbReference type="Gene3D" id="3.40.50.720">
    <property type="entry name" value="NAD(P)-binding Rossmann-like Domain"/>
    <property type="match status" value="1"/>
</dbReference>
<gene>
    <name evidence="2" type="ORF">CPB83DRAFT_854564</name>
</gene>
<dbReference type="AlphaFoldDB" id="A0A9P6EG19"/>
<protein>
    <submittedName>
        <fullName evidence="2">Chaperonin 10-like protein</fullName>
    </submittedName>
</protein>
<evidence type="ECO:0000259" key="1">
    <source>
        <dbReference type="SMART" id="SM00829"/>
    </source>
</evidence>
<dbReference type="OrthoDB" id="3233595at2759"/>
<dbReference type="InterPro" id="IPR047122">
    <property type="entry name" value="Trans-enoyl_RdTase-like"/>
</dbReference>
<evidence type="ECO:0000313" key="2">
    <source>
        <dbReference type="EMBL" id="KAF9528412.1"/>
    </source>
</evidence>
<dbReference type="SUPFAM" id="SSF51735">
    <property type="entry name" value="NAD(P)-binding Rossmann-fold domains"/>
    <property type="match status" value="1"/>
</dbReference>
<comment type="caution">
    <text evidence="2">The sequence shown here is derived from an EMBL/GenBank/DDBJ whole genome shotgun (WGS) entry which is preliminary data.</text>
</comment>
<dbReference type="SMART" id="SM00829">
    <property type="entry name" value="PKS_ER"/>
    <property type="match status" value="1"/>
</dbReference>
<dbReference type="GO" id="GO:0016651">
    <property type="term" value="F:oxidoreductase activity, acting on NAD(P)H"/>
    <property type="evidence" value="ECO:0007669"/>
    <property type="project" value="InterPro"/>
</dbReference>
<dbReference type="PANTHER" id="PTHR45348">
    <property type="entry name" value="HYPOTHETICAL OXIDOREDUCTASE (EUROFUNG)"/>
    <property type="match status" value="1"/>
</dbReference>
<dbReference type="InterPro" id="IPR020843">
    <property type="entry name" value="ER"/>
</dbReference>